<dbReference type="NCBIfam" id="TIGR00074">
    <property type="entry name" value="hypC_hupF"/>
    <property type="match status" value="1"/>
</dbReference>
<sequence length="80" mass="8603">MCLAIPMQIIAIDGFVAQAAAKGVAREVSLFLLQDELPAVGDYVMVHVGYAIQTMSAAEAQSAWELYDEMLAIESAMPRA</sequence>
<dbReference type="GO" id="GO:1902670">
    <property type="term" value="F:carbon dioxide binding"/>
    <property type="evidence" value="ECO:0007669"/>
    <property type="project" value="TreeGrafter"/>
</dbReference>
<dbReference type="OrthoDB" id="9806017at2"/>
<organism evidence="2 3">
    <name type="scientific">Sulfuriferula multivorans</name>
    <dbReference type="NCBI Taxonomy" id="1559896"/>
    <lineage>
        <taxon>Bacteria</taxon>
        <taxon>Pseudomonadati</taxon>
        <taxon>Pseudomonadota</taxon>
        <taxon>Betaproteobacteria</taxon>
        <taxon>Nitrosomonadales</taxon>
        <taxon>Sulfuricellaceae</taxon>
        <taxon>Sulfuriferula</taxon>
    </lineage>
</organism>
<name>A0A401JZM8_9PROT</name>
<dbReference type="PANTHER" id="PTHR35177">
    <property type="entry name" value="HYDROGENASE MATURATION FACTOR HYBG"/>
    <property type="match status" value="1"/>
</dbReference>
<dbReference type="GO" id="GO:0051604">
    <property type="term" value="P:protein maturation"/>
    <property type="evidence" value="ECO:0007669"/>
    <property type="project" value="TreeGrafter"/>
</dbReference>
<dbReference type="GO" id="GO:0005506">
    <property type="term" value="F:iron ion binding"/>
    <property type="evidence" value="ECO:0007669"/>
    <property type="project" value="TreeGrafter"/>
</dbReference>
<dbReference type="InterPro" id="IPR001109">
    <property type="entry name" value="Hydrogenase_HupF/HypC"/>
</dbReference>
<dbReference type="SUPFAM" id="SSF159127">
    <property type="entry name" value="HupF/HypC-like"/>
    <property type="match status" value="1"/>
</dbReference>
<comment type="caution">
    <text evidence="2">The sequence shown here is derived from an EMBL/GenBank/DDBJ whole genome shotgun (WGS) entry which is preliminary data.</text>
</comment>
<dbReference type="PANTHER" id="PTHR35177:SF2">
    <property type="entry name" value="HYDROGENASE MATURATION FACTOR HYBG"/>
    <property type="match status" value="1"/>
</dbReference>
<dbReference type="PRINTS" id="PR00445">
    <property type="entry name" value="HUPFHYPC"/>
</dbReference>
<dbReference type="AlphaFoldDB" id="A0A401JZM8"/>
<dbReference type="EMBL" id="BGOW01000033">
    <property type="protein sequence ID" value="GCB02067.1"/>
    <property type="molecule type" value="Genomic_DNA"/>
</dbReference>
<dbReference type="Proteomes" id="UP000286806">
    <property type="component" value="Unassembled WGS sequence"/>
</dbReference>
<accession>A0A401JZM8</accession>
<comment type="similarity">
    <text evidence="1">Belongs to the HupF/HypC family.</text>
</comment>
<evidence type="ECO:0000313" key="3">
    <source>
        <dbReference type="Proteomes" id="UP000286806"/>
    </source>
</evidence>
<evidence type="ECO:0000313" key="2">
    <source>
        <dbReference type="EMBL" id="GCB02067.1"/>
    </source>
</evidence>
<keyword evidence="3" id="KW-1185">Reference proteome</keyword>
<dbReference type="InterPro" id="IPR019812">
    <property type="entry name" value="Hydgase_assmbl_chp_CS"/>
</dbReference>
<proteinExistence type="inferred from homology"/>
<dbReference type="PROSITE" id="PS01097">
    <property type="entry name" value="HUPF_HYPC"/>
    <property type="match status" value="1"/>
</dbReference>
<dbReference type="Pfam" id="PF01455">
    <property type="entry name" value="HupF_HypC"/>
    <property type="match status" value="1"/>
</dbReference>
<protein>
    <submittedName>
        <fullName evidence="2">[NiFe] hydrogenase metallocenter assembly protein HypC</fullName>
    </submittedName>
</protein>
<gene>
    <name evidence="2" type="ORF">SFMTTN_2883</name>
</gene>
<dbReference type="Gene3D" id="2.30.30.140">
    <property type="match status" value="1"/>
</dbReference>
<evidence type="ECO:0000256" key="1">
    <source>
        <dbReference type="ARBA" id="ARBA00006018"/>
    </source>
</evidence>
<reference evidence="2 3" key="1">
    <citation type="journal article" date="2019" name="Front. Microbiol.">
        <title>Genomes of Neutrophilic Sulfur-Oxidizing Chemolithoautotrophs Representing 9 Proteobacterial Species From 8 Genera.</title>
        <authorList>
            <person name="Watanabe T."/>
            <person name="Kojima H."/>
            <person name="Umezawa K."/>
            <person name="Hori C."/>
            <person name="Takasuka T.E."/>
            <person name="Kato Y."/>
            <person name="Fukui M."/>
        </authorList>
    </citation>
    <scope>NUCLEOTIDE SEQUENCE [LARGE SCALE GENOMIC DNA]</scope>
    <source>
        <strain evidence="2 3">TTN</strain>
    </source>
</reference>